<protein>
    <recommendedName>
        <fullName evidence="3">Protein DEFECTIVE IN MERISTEM SILENCING 3</fullName>
    </recommendedName>
</protein>
<evidence type="ECO:0000313" key="2">
    <source>
        <dbReference type="Proteomes" id="UP000594638"/>
    </source>
</evidence>
<evidence type="ECO:0008006" key="3">
    <source>
        <dbReference type="Google" id="ProtNLM"/>
    </source>
</evidence>
<dbReference type="PANTHER" id="PTHR33566:SF6">
    <property type="entry name" value="PROTEIN DEFECTIVE IN MERISTEM SILENCING 3"/>
    <property type="match status" value="1"/>
</dbReference>
<sequence length="458" mass="51439">MEGSDGVVNGGARPHRRIADEVISSQLLHHQTWKHSMNMRQLVVSDPSQLRQIGQNGPYMVSMEDAQNGGHSQAEAVVNYSKKLQDDLQVLGQKIKYHEDNLKYLKTLKNRLGDSILDMQVSLGKYHTASSSMMENEEPAQLKTEAETVEHILRHEKSAAAILYQLKIQHETQASDIQLTKDVLGVVATLGKVDDDNLSRLLSHYLGLETMLAVVCNTYEGVKALEAYDREGLINKSCGLHAVGASIGRPLDDPFLVICLEHLRPYAGKYIADDPQKRLDLLKPRLPNGETPPGFLGFAVNMIRIDLTNLYSISNTGHGLRETLFYNLFSNLQVYRSREDMLKALPCIANGAISLDGGMIKSTGCFSLGHKGAVDVKFPKSSERLNLPENYFETEKRMKETRWKKDRTLEDIHREQTLVDHAKFNFETKKREFVQFLADSSSYAAPPCYPPGRVDTPR</sequence>
<dbReference type="EMBL" id="CACTIH010007346">
    <property type="protein sequence ID" value="CAA3010563.1"/>
    <property type="molecule type" value="Genomic_DNA"/>
</dbReference>
<keyword evidence="2" id="KW-1185">Reference proteome</keyword>
<organism evidence="1 2">
    <name type="scientific">Olea europaea subsp. europaea</name>
    <dbReference type="NCBI Taxonomy" id="158383"/>
    <lineage>
        <taxon>Eukaryota</taxon>
        <taxon>Viridiplantae</taxon>
        <taxon>Streptophyta</taxon>
        <taxon>Embryophyta</taxon>
        <taxon>Tracheophyta</taxon>
        <taxon>Spermatophyta</taxon>
        <taxon>Magnoliopsida</taxon>
        <taxon>eudicotyledons</taxon>
        <taxon>Gunneridae</taxon>
        <taxon>Pentapetalae</taxon>
        <taxon>asterids</taxon>
        <taxon>lamiids</taxon>
        <taxon>Lamiales</taxon>
        <taxon>Oleaceae</taxon>
        <taxon>Oleeae</taxon>
        <taxon>Olea</taxon>
    </lineage>
</organism>
<dbReference type="Proteomes" id="UP000594638">
    <property type="component" value="Unassembled WGS sequence"/>
</dbReference>
<proteinExistence type="predicted"/>
<dbReference type="PANTHER" id="PTHR33566">
    <property type="entry name" value="EN/SPM-LIKE TRANSPOSON-RELATED"/>
    <property type="match status" value="1"/>
</dbReference>
<dbReference type="OrthoDB" id="10036779at2759"/>
<name>A0A8S0TX04_OLEEU</name>
<evidence type="ECO:0000313" key="1">
    <source>
        <dbReference type="EMBL" id="CAA3010563.1"/>
    </source>
</evidence>
<reference evidence="1 2" key="1">
    <citation type="submission" date="2019-12" db="EMBL/GenBank/DDBJ databases">
        <authorList>
            <person name="Alioto T."/>
            <person name="Alioto T."/>
            <person name="Gomez Garrido J."/>
        </authorList>
    </citation>
    <scope>NUCLEOTIDE SEQUENCE [LARGE SCALE GENOMIC DNA]</scope>
</reference>
<dbReference type="AlphaFoldDB" id="A0A8S0TX04"/>
<comment type="caution">
    <text evidence="1">The sequence shown here is derived from an EMBL/GenBank/DDBJ whole genome shotgun (WGS) entry which is preliminary data.</text>
</comment>
<gene>
    <name evidence="1" type="ORF">OLEA9_A074003</name>
</gene>
<dbReference type="Gramene" id="OE9A074003T6">
    <property type="protein sequence ID" value="OE9A074003C6"/>
    <property type="gene ID" value="OE9A074003"/>
</dbReference>
<accession>A0A8S0TX04</accession>